<accession>A0ACC2PMK3</accession>
<evidence type="ECO:0000313" key="1">
    <source>
        <dbReference type="EMBL" id="KAJ8684696.1"/>
    </source>
</evidence>
<sequence>MAIDETMDFGGQRLMDARGSHKEGAMGVFARIAELERSLDDANAELERLKQRRAEQKGQSLVTQLVLANQNLESRLAQNDRQGIIEAVSFISKVFQENAYVFEELASSKRRVAGDDGSSFAMECFYDKKGISCEGKLLSLDDLSELQRNQLGDLDESFYSRLKHLEKQRALEELHERKFCNPFNKHSKEIKTNLFKIPQGIHNTHKHGISLILEVMPKISWTASEIVERIGVTRYLAEKSIKIAAENGILYKPSVKSGKKIHPSSITLIGNFYESDDVSRVMLGKNDCESYKVDDVKEKHQKRLLLGDLREIYHRFKECDPNVEVGFSRFAMERTRHCIIAGGAGTHSVCVCKMHQNMKLLLDALILRRTDPKNYWNYQYVLS</sequence>
<protein>
    <submittedName>
        <fullName evidence="1">Uncharacterized protein</fullName>
    </submittedName>
</protein>
<evidence type="ECO:0000313" key="2">
    <source>
        <dbReference type="Proteomes" id="UP001239111"/>
    </source>
</evidence>
<reference evidence="1" key="1">
    <citation type="submission" date="2023-04" db="EMBL/GenBank/DDBJ databases">
        <title>A chromosome-level genome assembly of the parasitoid wasp Eretmocerus hayati.</title>
        <authorList>
            <person name="Zhong Y."/>
            <person name="Liu S."/>
            <person name="Liu Y."/>
        </authorList>
    </citation>
    <scope>NUCLEOTIDE SEQUENCE</scope>
    <source>
        <strain evidence="1">ZJU_SS_LIU_2023</strain>
    </source>
</reference>
<dbReference type="Proteomes" id="UP001239111">
    <property type="component" value="Chromosome 1"/>
</dbReference>
<name>A0ACC2PMK3_9HYME</name>
<proteinExistence type="predicted"/>
<comment type="caution">
    <text evidence="1">The sequence shown here is derived from an EMBL/GenBank/DDBJ whole genome shotgun (WGS) entry which is preliminary data.</text>
</comment>
<gene>
    <name evidence="1" type="ORF">QAD02_020489</name>
</gene>
<organism evidence="1 2">
    <name type="scientific">Eretmocerus hayati</name>
    <dbReference type="NCBI Taxonomy" id="131215"/>
    <lineage>
        <taxon>Eukaryota</taxon>
        <taxon>Metazoa</taxon>
        <taxon>Ecdysozoa</taxon>
        <taxon>Arthropoda</taxon>
        <taxon>Hexapoda</taxon>
        <taxon>Insecta</taxon>
        <taxon>Pterygota</taxon>
        <taxon>Neoptera</taxon>
        <taxon>Endopterygota</taxon>
        <taxon>Hymenoptera</taxon>
        <taxon>Apocrita</taxon>
        <taxon>Proctotrupomorpha</taxon>
        <taxon>Chalcidoidea</taxon>
        <taxon>Aphelinidae</taxon>
        <taxon>Aphelininae</taxon>
        <taxon>Eretmocerus</taxon>
    </lineage>
</organism>
<dbReference type="EMBL" id="CM056741">
    <property type="protein sequence ID" value="KAJ8684696.1"/>
    <property type="molecule type" value="Genomic_DNA"/>
</dbReference>
<keyword evidence="2" id="KW-1185">Reference proteome</keyword>